<keyword evidence="7" id="KW-1185">Reference proteome</keyword>
<dbReference type="InterPro" id="IPR025239">
    <property type="entry name" value="DUF4187"/>
</dbReference>
<comment type="similarity">
    <text evidence="1">Belongs to the GPATCH11 family.</text>
</comment>
<dbReference type="PANTHER" id="PTHR21032:SF0">
    <property type="entry name" value="G PATCH DOMAIN-CONTAINING PROTEIN 11"/>
    <property type="match status" value="1"/>
</dbReference>
<feature type="region of interest" description="Disordered" evidence="4">
    <location>
        <begin position="68"/>
        <end position="91"/>
    </location>
</feature>
<name>A0AA36B9F2_OCTVU</name>
<dbReference type="PANTHER" id="PTHR21032">
    <property type="entry name" value="G PATCH DOMAIN-CONTAINING PROTEIN 11"/>
    <property type="match status" value="1"/>
</dbReference>
<dbReference type="SMART" id="SM01173">
    <property type="entry name" value="DUF4187"/>
    <property type="match status" value="1"/>
</dbReference>
<dbReference type="Proteomes" id="UP001162480">
    <property type="component" value="Chromosome 11"/>
</dbReference>
<dbReference type="InterPro" id="IPR000467">
    <property type="entry name" value="G_patch_dom"/>
</dbReference>
<protein>
    <recommendedName>
        <fullName evidence="2">G patch domain-containing protein 11</fullName>
    </recommendedName>
    <alternativeName>
        <fullName evidence="3">Coiled-coil domain-containing protein 75</fullName>
    </alternativeName>
</protein>
<dbReference type="AlphaFoldDB" id="A0AA36B9F2"/>
<reference evidence="6" key="1">
    <citation type="submission" date="2023-08" db="EMBL/GenBank/DDBJ databases">
        <authorList>
            <person name="Alioto T."/>
            <person name="Alioto T."/>
            <person name="Gomez Garrido J."/>
        </authorList>
    </citation>
    <scope>NUCLEOTIDE SEQUENCE</scope>
</reference>
<dbReference type="SMART" id="SM00443">
    <property type="entry name" value="G_patch"/>
    <property type="match status" value="1"/>
</dbReference>
<dbReference type="GO" id="GO:0000776">
    <property type="term" value="C:kinetochore"/>
    <property type="evidence" value="ECO:0007669"/>
    <property type="project" value="TreeGrafter"/>
</dbReference>
<evidence type="ECO:0000256" key="4">
    <source>
        <dbReference type="SAM" id="MobiDB-lite"/>
    </source>
</evidence>
<evidence type="ECO:0000313" key="6">
    <source>
        <dbReference type="EMBL" id="CAI9730245.1"/>
    </source>
</evidence>
<dbReference type="Pfam" id="PF13821">
    <property type="entry name" value="DUF4187"/>
    <property type="match status" value="1"/>
</dbReference>
<dbReference type="PROSITE" id="PS50174">
    <property type="entry name" value="G_PATCH"/>
    <property type="match status" value="1"/>
</dbReference>
<sequence>MLEWKHIQEMCSVVADNVVTLIHCTYIPETEEDDYMSDKFVDNCVNLRPGLVSKATSRQYHVEKATKEANRQNQLKRKNMKESEKERRTEGLSIKLSEDNKGFALLQKMGYKPGMSLGKEGQGRSEPVPIKVKCDREGLGLATKRKEQLAEINKFQEMVKRKHQKLQGNFMQRMSDKFSVKEIEKDLEKCQKVCDELDGRAKITEPKDWFYWPLYRLEQKLADESEDEVEEKPILDIYSPEEKLEMVIDYLRNTYFYCLWCGATFDSIKDMDENCPGNCRSAHESM</sequence>
<evidence type="ECO:0000256" key="1">
    <source>
        <dbReference type="ARBA" id="ARBA00007140"/>
    </source>
</evidence>
<dbReference type="GO" id="GO:0003676">
    <property type="term" value="F:nucleic acid binding"/>
    <property type="evidence" value="ECO:0007669"/>
    <property type="project" value="InterPro"/>
</dbReference>
<feature type="compositionally biased region" description="Basic and acidic residues" evidence="4">
    <location>
        <begin position="80"/>
        <end position="91"/>
    </location>
</feature>
<feature type="domain" description="G-patch" evidence="5">
    <location>
        <begin position="98"/>
        <end position="144"/>
    </location>
</feature>
<accession>A0AA36B9F2</accession>
<evidence type="ECO:0000256" key="3">
    <source>
        <dbReference type="ARBA" id="ARBA00030688"/>
    </source>
</evidence>
<organism evidence="6 7">
    <name type="scientific">Octopus vulgaris</name>
    <name type="common">Common octopus</name>
    <dbReference type="NCBI Taxonomy" id="6645"/>
    <lineage>
        <taxon>Eukaryota</taxon>
        <taxon>Metazoa</taxon>
        <taxon>Spiralia</taxon>
        <taxon>Lophotrochozoa</taxon>
        <taxon>Mollusca</taxon>
        <taxon>Cephalopoda</taxon>
        <taxon>Coleoidea</taxon>
        <taxon>Octopodiformes</taxon>
        <taxon>Octopoda</taxon>
        <taxon>Incirrata</taxon>
        <taxon>Octopodidae</taxon>
        <taxon>Octopus</taxon>
    </lineage>
</organism>
<proteinExistence type="inferred from homology"/>
<gene>
    <name evidence="6" type="ORF">OCTVUL_1B023808</name>
</gene>
<evidence type="ECO:0000256" key="2">
    <source>
        <dbReference type="ARBA" id="ARBA00021978"/>
    </source>
</evidence>
<dbReference type="Pfam" id="PF01585">
    <property type="entry name" value="G-patch"/>
    <property type="match status" value="1"/>
</dbReference>
<evidence type="ECO:0000259" key="5">
    <source>
        <dbReference type="PROSITE" id="PS50174"/>
    </source>
</evidence>
<evidence type="ECO:0000313" key="7">
    <source>
        <dbReference type="Proteomes" id="UP001162480"/>
    </source>
</evidence>
<dbReference type="EMBL" id="OX597824">
    <property type="protein sequence ID" value="CAI9730245.1"/>
    <property type="molecule type" value="Genomic_DNA"/>
</dbReference>
<dbReference type="InterPro" id="IPR039249">
    <property type="entry name" value="GPATCH11"/>
</dbReference>